<dbReference type="SUPFAM" id="SSF50475">
    <property type="entry name" value="FMN-binding split barrel"/>
    <property type="match status" value="1"/>
</dbReference>
<keyword evidence="7" id="KW-1185">Reference proteome</keyword>
<dbReference type="PANTHER" id="PTHR33798:SF5">
    <property type="entry name" value="FLAVIN REDUCTASE LIKE DOMAIN-CONTAINING PROTEIN"/>
    <property type="match status" value="1"/>
</dbReference>
<evidence type="ECO:0000256" key="2">
    <source>
        <dbReference type="ARBA" id="ARBA00022630"/>
    </source>
</evidence>
<comment type="similarity">
    <text evidence="4">Belongs to the flavoredoxin family.</text>
</comment>
<protein>
    <submittedName>
        <fullName evidence="6">Flavin reductase (DIM6/NTAB) family NADH-FMN oxidoreductase RutF</fullName>
    </submittedName>
</protein>
<accession>A0AAE3XK07</accession>
<dbReference type="Proteomes" id="UP001185092">
    <property type="component" value="Unassembled WGS sequence"/>
</dbReference>
<evidence type="ECO:0000256" key="4">
    <source>
        <dbReference type="ARBA" id="ARBA00038054"/>
    </source>
</evidence>
<keyword evidence="3" id="KW-0288">FMN</keyword>
<name>A0AAE3XK07_9BACT</name>
<organism evidence="6 7">
    <name type="scientific">Aureibacter tunicatorum</name>
    <dbReference type="NCBI Taxonomy" id="866807"/>
    <lineage>
        <taxon>Bacteria</taxon>
        <taxon>Pseudomonadati</taxon>
        <taxon>Bacteroidota</taxon>
        <taxon>Cytophagia</taxon>
        <taxon>Cytophagales</taxon>
        <taxon>Persicobacteraceae</taxon>
        <taxon>Aureibacter</taxon>
    </lineage>
</organism>
<comment type="caution">
    <text evidence="6">The sequence shown here is derived from an EMBL/GenBank/DDBJ whole genome shotgun (WGS) entry which is preliminary data.</text>
</comment>
<evidence type="ECO:0000256" key="1">
    <source>
        <dbReference type="ARBA" id="ARBA00001917"/>
    </source>
</evidence>
<dbReference type="Gene3D" id="2.30.110.10">
    <property type="entry name" value="Electron Transport, Fmn-binding Protein, Chain A"/>
    <property type="match status" value="1"/>
</dbReference>
<dbReference type="GO" id="GO:0016646">
    <property type="term" value="F:oxidoreductase activity, acting on the CH-NH group of donors, NAD or NADP as acceptor"/>
    <property type="evidence" value="ECO:0007669"/>
    <property type="project" value="UniProtKB-ARBA"/>
</dbReference>
<dbReference type="InterPro" id="IPR002563">
    <property type="entry name" value="Flavin_Rdtase-like_dom"/>
</dbReference>
<sequence>MAIIERKDIDKLDKIYRINLVNSLSGFKSANLLGTVSDDGIENVAVFSSVIHLGSEPPLLGFILRPTTVPRNTYDNIKESGVYTINHINSEISEDAHHTSAKYPKSISEFDMTGLTPAYLNNFKAPFVEESPVKIAMKYHSELPIEANGTALIIGEIEFIEVNGKALHQDGFIDLSSLNITTINGLDGYAIPKFKQRYGYQRPKPLIQNINE</sequence>
<proteinExistence type="inferred from homology"/>
<feature type="domain" description="Flavin reductase like" evidence="5">
    <location>
        <begin position="27"/>
        <end position="166"/>
    </location>
</feature>
<gene>
    <name evidence="6" type="ORF">HNQ88_000808</name>
</gene>
<dbReference type="Pfam" id="PF01613">
    <property type="entry name" value="Flavin_Reduct"/>
    <property type="match status" value="1"/>
</dbReference>
<reference evidence="6" key="1">
    <citation type="submission" date="2023-07" db="EMBL/GenBank/DDBJ databases">
        <title>Genomic Encyclopedia of Type Strains, Phase IV (KMG-IV): sequencing the most valuable type-strain genomes for metagenomic binning, comparative biology and taxonomic classification.</title>
        <authorList>
            <person name="Goeker M."/>
        </authorList>
    </citation>
    <scope>NUCLEOTIDE SEQUENCE</scope>
    <source>
        <strain evidence="6">DSM 26174</strain>
    </source>
</reference>
<evidence type="ECO:0000313" key="7">
    <source>
        <dbReference type="Proteomes" id="UP001185092"/>
    </source>
</evidence>
<dbReference type="AlphaFoldDB" id="A0AAE3XK07"/>
<dbReference type="RefSeq" id="WP_309937302.1">
    <property type="nucleotide sequence ID" value="NZ_AP025305.1"/>
</dbReference>
<dbReference type="InterPro" id="IPR012349">
    <property type="entry name" value="Split_barrel_FMN-bd"/>
</dbReference>
<dbReference type="GO" id="GO:0010181">
    <property type="term" value="F:FMN binding"/>
    <property type="evidence" value="ECO:0007669"/>
    <property type="project" value="InterPro"/>
</dbReference>
<evidence type="ECO:0000259" key="5">
    <source>
        <dbReference type="Pfam" id="PF01613"/>
    </source>
</evidence>
<dbReference type="PANTHER" id="PTHR33798">
    <property type="entry name" value="FLAVOPROTEIN OXYGENASE"/>
    <property type="match status" value="1"/>
</dbReference>
<dbReference type="EMBL" id="JAVDQD010000001">
    <property type="protein sequence ID" value="MDR6237832.1"/>
    <property type="molecule type" value="Genomic_DNA"/>
</dbReference>
<evidence type="ECO:0000313" key="6">
    <source>
        <dbReference type="EMBL" id="MDR6237832.1"/>
    </source>
</evidence>
<keyword evidence="2" id="KW-0285">Flavoprotein</keyword>
<evidence type="ECO:0000256" key="3">
    <source>
        <dbReference type="ARBA" id="ARBA00022643"/>
    </source>
</evidence>
<comment type="cofactor">
    <cofactor evidence="1">
        <name>FMN</name>
        <dbReference type="ChEBI" id="CHEBI:58210"/>
    </cofactor>
</comment>